<dbReference type="Gene3D" id="1.50.10.10">
    <property type="match status" value="1"/>
</dbReference>
<accession>A0A1I3CIM6</accession>
<dbReference type="EMBL" id="FOQO01000001">
    <property type="protein sequence ID" value="SFH74278.1"/>
    <property type="molecule type" value="Genomic_DNA"/>
</dbReference>
<feature type="binding site" evidence="3">
    <location>
        <position position="57"/>
    </location>
    <ligand>
        <name>substrate</name>
    </ligand>
</feature>
<comment type="similarity">
    <text evidence="2">Belongs to the glycosyl hydrolase 88 family.</text>
</comment>
<proteinExistence type="inferred from homology"/>
<protein>
    <submittedName>
        <fullName evidence="4">Unsaturated chondroitin disaccharide hydrolase</fullName>
    </submittedName>
</protein>
<dbReference type="Pfam" id="PF07470">
    <property type="entry name" value="Glyco_hydro_88"/>
    <property type="match status" value="1"/>
</dbReference>
<feature type="binding site" evidence="3">
    <location>
        <position position="132"/>
    </location>
    <ligand>
        <name>substrate</name>
    </ligand>
</feature>
<dbReference type="GO" id="GO:0052757">
    <property type="term" value="F:chondroitin hydrolase activity"/>
    <property type="evidence" value="ECO:0007669"/>
    <property type="project" value="TreeGrafter"/>
</dbReference>
<evidence type="ECO:0000313" key="4">
    <source>
        <dbReference type="EMBL" id="SFH74278.1"/>
    </source>
</evidence>
<dbReference type="Proteomes" id="UP000198670">
    <property type="component" value="Unassembled WGS sequence"/>
</dbReference>
<keyword evidence="1 4" id="KW-0378">Hydrolase</keyword>
<keyword evidence="5" id="KW-1185">Reference proteome</keyword>
<dbReference type="InterPro" id="IPR012341">
    <property type="entry name" value="6hp_glycosidase-like_sf"/>
</dbReference>
<dbReference type="InterPro" id="IPR052369">
    <property type="entry name" value="UG_Glycosaminoglycan_Hydrolase"/>
</dbReference>
<evidence type="ECO:0000256" key="3">
    <source>
        <dbReference type="PIRSR" id="PIRSR610905-2"/>
    </source>
</evidence>
<name>A0A1I3CIM6_9SPHI</name>
<evidence type="ECO:0000256" key="1">
    <source>
        <dbReference type="ARBA" id="ARBA00022801"/>
    </source>
</evidence>
<gene>
    <name evidence="4" type="ORF">SAMN05444682_10150</name>
</gene>
<dbReference type="AlphaFoldDB" id="A0A1I3CIM6"/>
<dbReference type="PANTHER" id="PTHR36845">
    <property type="entry name" value="HYDROLASE, PUTATIVE (AFU_ORTHOLOGUE AFUA_7G05090)-RELATED"/>
    <property type="match status" value="1"/>
</dbReference>
<dbReference type="GO" id="GO:0000272">
    <property type="term" value="P:polysaccharide catabolic process"/>
    <property type="evidence" value="ECO:0007669"/>
    <property type="project" value="TreeGrafter"/>
</dbReference>
<feature type="binding site" evidence="3">
    <location>
        <position position="244"/>
    </location>
    <ligand>
        <name>substrate</name>
    </ligand>
</feature>
<reference evidence="4 5" key="1">
    <citation type="submission" date="2016-10" db="EMBL/GenBank/DDBJ databases">
        <authorList>
            <person name="de Groot N.N."/>
        </authorList>
    </citation>
    <scope>NUCLEOTIDE SEQUENCE [LARGE SCALE GENOMIC DNA]</scope>
    <source>
        <strain evidence="4 5">RK1</strain>
    </source>
</reference>
<dbReference type="STRING" id="1477437.SAMN05444682_10150"/>
<evidence type="ECO:0000256" key="2">
    <source>
        <dbReference type="ARBA" id="ARBA00038358"/>
    </source>
</evidence>
<dbReference type="PANTHER" id="PTHR36845:SF1">
    <property type="entry name" value="HYDROLASE, PUTATIVE (AFU_ORTHOLOGUE AFUA_7G05090)-RELATED"/>
    <property type="match status" value="1"/>
</dbReference>
<evidence type="ECO:0000313" key="5">
    <source>
        <dbReference type="Proteomes" id="UP000198670"/>
    </source>
</evidence>
<dbReference type="InterPro" id="IPR008928">
    <property type="entry name" value="6-hairpin_glycosidase_sf"/>
</dbReference>
<sequence>MYCSFGNGYRLTKDEFYKSVILRTADTLATLYNPSVGTILSWPFRTEQWGPHNTIIDNLMNLEMLLWACKNGGTDSLCDIANRHAAVTMENQFRDDYTSYHIVAYDMAGKRVKAGTFQGYSDGSTWARGQAWAIYGYGMMYRETRDVRYLDFVKKLIEAYLVRLPDDAVPYWDFDDPAIPDAPRDASAASIAASALLDLSRCIDQADDQKYYRDWGVRMLRSLSSPAYRSNERNGAFLLHSTGSKTSEIDVSINYADYYYLEALMRLRDIQRSSS</sequence>
<feature type="binding site" evidence="3">
    <location>
        <position position="128"/>
    </location>
    <ligand>
        <name>substrate</name>
    </ligand>
</feature>
<dbReference type="SUPFAM" id="SSF48208">
    <property type="entry name" value="Six-hairpin glycosidases"/>
    <property type="match status" value="1"/>
</dbReference>
<organism evidence="4 5">
    <name type="scientific">Parapedobacter indicus</name>
    <dbReference type="NCBI Taxonomy" id="1477437"/>
    <lineage>
        <taxon>Bacteria</taxon>
        <taxon>Pseudomonadati</taxon>
        <taxon>Bacteroidota</taxon>
        <taxon>Sphingobacteriia</taxon>
        <taxon>Sphingobacteriales</taxon>
        <taxon>Sphingobacteriaceae</taxon>
        <taxon>Parapedobacter</taxon>
    </lineage>
</organism>
<dbReference type="InterPro" id="IPR010905">
    <property type="entry name" value="Glyco_hydro_88"/>
</dbReference>
<feature type="binding site" evidence="3">
    <location>
        <position position="116"/>
    </location>
    <ligand>
        <name>substrate</name>
    </ligand>
</feature>